<dbReference type="RefSeq" id="WP_344763857.1">
    <property type="nucleotide sequence ID" value="NZ_BAAAZE010000010.1"/>
</dbReference>
<evidence type="ECO:0000313" key="2">
    <source>
        <dbReference type="EMBL" id="GAA4027284.1"/>
    </source>
</evidence>
<dbReference type="GO" id="GO:0004519">
    <property type="term" value="F:endonuclease activity"/>
    <property type="evidence" value="ECO:0007669"/>
    <property type="project" value="UniProtKB-KW"/>
</dbReference>
<keyword evidence="3" id="KW-1185">Reference proteome</keyword>
<dbReference type="PANTHER" id="PTHR42834:SF1">
    <property type="entry name" value="ENDONUCLEASE_EXONUCLEASE_PHOSPHATASE FAMILY PROTEIN (AFU_ORTHOLOGUE AFUA_3G09210)"/>
    <property type="match status" value="1"/>
</dbReference>
<keyword evidence="2" id="KW-0378">Hydrolase</keyword>
<dbReference type="Gene3D" id="3.60.10.10">
    <property type="entry name" value="Endonuclease/exonuclease/phosphatase"/>
    <property type="match status" value="1"/>
</dbReference>
<accession>A0ABP7TJZ8</accession>
<dbReference type="InterPro" id="IPR005135">
    <property type="entry name" value="Endo/exonuclease/phosphatase"/>
</dbReference>
<dbReference type="CDD" id="cd04486">
    <property type="entry name" value="YhcR_OBF_like"/>
    <property type="match status" value="1"/>
</dbReference>
<proteinExistence type="predicted"/>
<protein>
    <submittedName>
        <fullName evidence="2">ExeM/NucH family extracellular endonuclease</fullName>
    </submittedName>
</protein>
<keyword evidence="2" id="KW-0540">Nuclease</keyword>
<dbReference type="Proteomes" id="UP001501353">
    <property type="component" value="Unassembled WGS sequence"/>
</dbReference>
<organism evidence="2 3">
    <name type="scientific">Actimicrobium antarcticum</name>
    <dbReference type="NCBI Taxonomy" id="1051899"/>
    <lineage>
        <taxon>Bacteria</taxon>
        <taxon>Pseudomonadati</taxon>
        <taxon>Pseudomonadota</taxon>
        <taxon>Betaproteobacteria</taxon>
        <taxon>Burkholderiales</taxon>
        <taxon>Oxalobacteraceae</taxon>
        <taxon>Actimicrobium</taxon>
    </lineage>
</organism>
<reference evidence="3" key="1">
    <citation type="journal article" date="2019" name="Int. J. Syst. Evol. Microbiol.">
        <title>The Global Catalogue of Microorganisms (GCM) 10K type strain sequencing project: providing services to taxonomists for standard genome sequencing and annotation.</title>
        <authorList>
            <consortium name="The Broad Institute Genomics Platform"/>
            <consortium name="The Broad Institute Genome Sequencing Center for Infectious Disease"/>
            <person name="Wu L."/>
            <person name="Ma J."/>
        </authorList>
    </citation>
    <scope>NUCLEOTIDE SEQUENCE [LARGE SCALE GENOMIC DNA]</scope>
    <source>
        <strain evidence="3">JCM 16673</strain>
    </source>
</reference>
<dbReference type="EMBL" id="BAAAZE010000010">
    <property type="protein sequence ID" value="GAA4027284.1"/>
    <property type="molecule type" value="Genomic_DNA"/>
</dbReference>
<dbReference type="CDD" id="cd10283">
    <property type="entry name" value="MnuA_DNase1-like"/>
    <property type="match status" value="1"/>
</dbReference>
<dbReference type="InterPro" id="IPR036691">
    <property type="entry name" value="Endo/exonu/phosph_ase_sf"/>
</dbReference>
<gene>
    <name evidence="2" type="ORF">GCM10022212_26730</name>
</gene>
<comment type="caution">
    <text evidence="2">The sequence shown here is derived from an EMBL/GenBank/DDBJ whole genome shotgun (WGS) entry which is preliminary data.</text>
</comment>
<feature type="domain" description="Endonuclease/exonuclease/phosphatase" evidence="1">
    <location>
        <begin position="319"/>
        <end position="602"/>
    </location>
</feature>
<dbReference type="InterPro" id="IPR047971">
    <property type="entry name" value="ExeM-like"/>
</dbReference>
<name>A0ABP7TJZ8_9BURK</name>
<keyword evidence="2" id="KW-0255">Endonuclease</keyword>
<evidence type="ECO:0000259" key="1">
    <source>
        <dbReference type="Pfam" id="PF03372"/>
    </source>
</evidence>
<sequence length="615" mass="66080">MPPSFCDYSHRLPGFLFTLLLAGCGGSDASQGPPPDQFSAVRNVAGAPACPAAPNSLRNITSVQGSSRLSPRDGQPVTVRGVVTGDFQDTRQLHGFFLQQPVPDQNAGTSEGLFVYLPSGAKRVTAGQYVQVSGTIDEYKSSSADTDRLTRINNVKTITICGTGPAISPRAITLPLASNKDFEALEGMLVRFTQPLTVSDNHDLGDHGTLLLSVGDRLWQPGNHPVRTDVAAIATDNARSQILLDDGANIVHPATIPYLSASDTSGTRRTGDTVTGLQGILSWSFNAWRLHPTERPVFTSANARPDAPMAVGGTLRAASLNVLNFFTTLNERGANTSLERTRQRDKLVSAIIGLDADVLGLMEIETGTAALTNLVTAINARMGKNTYAAIQSGTPGSDAIKVAIIYKPAAVAPVDGPELPPTRGFIVDGGVRPPLAQRFSARDNQREFWLVVSHLKSKSSCPRDSRSIERDRGQGCWNAARTRQAASLDSWVADLVSRSGEPDVLMLGDFNAYLSEDPIRAIEAAGYENLLRRLPAKERYSYVFAGQSGALDYGFSSKTLAAQVSGVTIWHINADEPGVLDYNTESRPDDRYAATPFRSSDHDPVLVGLNLQLRR</sequence>
<dbReference type="NCBIfam" id="NF033681">
    <property type="entry name" value="ExeM_NucH_DNase"/>
    <property type="match status" value="1"/>
</dbReference>
<dbReference type="PANTHER" id="PTHR42834">
    <property type="entry name" value="ENDONUCLEASE/EXONUCLEASE/PHOSPHATASE FAMILY PROTEIN (AFU_ORTHOLOGUE AFUA_3G09210)"/>
    <property type="match status" value="1"/>
</dbReference>
<dbReference type="SUPFAM" id="SSF56219">
    <property type="entry name" value="DNase I-like"/>
    <property type="match status" value="1"/>
</dbReference>
<dbReference type="Pfam" id="PF03372">
    <property type="entry name" value="Exo_endo_phos"/>
    <property type="match status" value="1"/>
</dbReference>
<evidence type="ECO:0000313" key="3">
    <source>
        <dbReference type="Proteomes" id="UP001501353"/>
    </source>
</evidence>